<proteinExistence type="predicted"/>
<name>Q9YB32_AERPE</name>
<accession>Q9YB32</accession>
<sequence>MGDSERERRGWSEEYSPEDYRFPELYLEGYVSERAIWVDEEEGKYYRRPVEGLKRYGLAVYEHAIKEAIDLVGSRVSRGFVVVIPWKGMRGLMLREGTRVKLVEAAGVQVSHYSLEGTRVGERSVLSYVLTGKGETRTLRAGVEGVVAIILTDHNRQPPAYIYVIADEHDVIWLEPAE</sequence>
<dbReference type="Pfam" id="PF09891">
    <property type="entry name" value="DUF2118"/>
    <property type="match status" value="1"/>
</dbReference>
<dbReference type="InterPro" id="IPR019217">
    <property type="entry name" value="DUF2118"/>
</dbReference>
<dbReference type="AlphaFoldDB" id="Q9YB32"/>
<dbReference type="GeneID" id="1446225"/>
<organism evidence="1 2">
    <name type="scientific">Aeropyrum pernix (strain ATCC 700893 / DSM 11879 / JCM 9820 / NBRC 100138 / K1)</name>
    <dbReference type="NCBI Taxonomy" id="272557"/>
    <lineage>
        <taxon>Archaea</taxon>
        <taxon>Thermoproteota</taxon>
        <taxon>Thermoprotei</taxon>
        <taxon>Desulfurococcales</taxon>
        <taxon>Desulfurococcaceae</taxon>
        <taxon>Aeropyrum</taxon>
    </lineage>
</organism>
<dbReference type="EnsemblBacteria" id="BAA80766">
    <property type="protein sequence ID" value="BAA80766"/>
    <property type="gene ID" value="APE_1763"/>
</dbReference>
<dbReference type="PIR" id="A72560">
    <property type="entry name" value="A72560"/>
</dbReference>
<keyword evidence="2" id="KW-1185">Reference proteome</keyword>
<protein>
    <recommendedName>
        <fullName evidence="3">DUF2118 domain-containing protein</fullName>
    </recommendedName>
</protein>
<evidence type="ECO:0000313" key="2">
    <source>
        <dbReference type="Proteomes" id="UP000002518"/>
    </source>
</evidence>
<dbReference type="EMBL" id="BA000002">
    <property type="protein sequence ID" value="BAA80766.1"/>
    <property type="molecule type" value="Genomic_DNA"/>
</dbReference>
<dbReference type="Proteomes" id="UP000002518">
    <property type="component" value="Chromosome"/>
</dbReference>
<reference evidence="1 2" key="1">
    <citation type="journal article" date="1999" name="DNA Res.">
        <title>Complete genome sequence of an aerobic hyper-thermophilic crenarchaeon, Aeropyrum pernix K1.</title>
        <authorList>
            <person name="Kawarabayasi Y."/>
            <person name="Hino Y."/>
            <person name="Horikawa H."/>
            <person name="Yamazaki S."/>
            <person name="Haikawa Y."/>
            <person name="Jin-no K."/>
            <person name="Takahashi M."/>
            <person name="Sekine M."/>
            <person name="Baba S."/>
            <person name="Ankai A."/>
            <person name="Kosugi H."/>
            <person name="Hosoyama A."/>
            <person name="Fukui S."/>
            <person name="Nagai Y."/>
            <person name="Nishijima K."/>
            <person name="Nakazawa H."/>
            <person name="Takamiya M."/>
            <person name="Masuda S."/>
            <person name="Funahashi T."/>
            <person name="Tanaka T."/>
            <person name="Kudoh Y."/>
            <person name="Yamazaki J."/>
            <person name="Kushida N."/>
            <person name="Oguchi A."/>
            <person name="Aoki K."/>
            <person name="Kubota K."/>
            <person name="Nakamura Y."/>
            <person name="Nomura N."/>
            <person name="Sako Y."/>
            <person name="Kikuchi H."/>
        </authorList>
    </citation>
    <scope>NUCLEOTIDE SEQUENCE [LARGE SCALE GENOMIC DNA]</scope>
    <source>
        <strain evidence="2">ATCC 700893 / DSM 11879 / JCM 9820 / NBRC 100138 / K1</strain>
    </source>
</reference>
<dbReference type="STRING" id="272557.APE_1763"/>
<dbReference type="KEGG" id="ape:APE_1763"/>
<evidence type="ECO:0008006" key="3">
    <source>
        <dbReference type="Google" id="ProtNLM"/>
    </source>
</evidence>
<dbReference type="Gene3D" id="2.40.50.100">
    <property type="match status" value="1"/>
</dbReference>
<evidence type="ECO:0000313" key="1">
    <source>
        <dbReference type="EMBL" id="BAA80766.1"/>
    </source>
</evidence>
<dbReference type="RefSeq" id="WP_010866579.1">
    <property type="nucleotide sequence ID" value="NC_000854.2"/>
</dbReference>
<dbReference type="eggNOG" id="arCOG01724">
    <property type="taxonomic scope" value="Archaea"/>
</dbReference>
<gene>
    <name evidence="1" type="ordered locus">APE_1763</name>
</gene>